<dbReference type="InterPro" id="IPR036869">
    <property type="entry name" value="J_dom_sf"/>
</dbReference>
<dbReference type="PROSITE" id="PS50005">
    <property type="entry name" value="TPR"/>
    <property type="match status" value="1"/>
</dbReference>
<dbReference type="InterPro" id="IPR019734">
    <property type="entry name" value="TPR_rpt"/>
</dbReference>
<dbReference type="SMART" id="SM00028">
    <property type="entry name" value="TPR"/>
    <property type="match status" value="2"/>
</dbReference>
<feature type="repeat" description="TPR" evidence="1">
    <location>
        <begin position="294"/>
        <end position="327"/>
    </location>
</feature>
<dbReference type="InterPro" id="IPR011990">
    <property type="entry name" value="TPR-like_helical_dom_sf"/>
</dbReference>
<dbReference type="EMBL" id="JAAVJL010000001">
    <property type="protein sequence ID" value="NMF58309.1"/>
    <property type="molecule type" value="Genomic_DNA"/>
</dbReference>
<dbReference type="Pfam" id="PF00226">
    <property type="entry name" value="DnaJ"/>
    <property type="match status" value="1"/>
</dbReference>
<reference evidence="4 5" key="1">
    <citation type="submission" date="2020-03" db="EMBL/GenBank/DDBJ databases">
        <title>Draft Genome Sequence of 2-Methylisoborneol Producing Pseudanabaena yagii Strain GIHE-NHR1 Isolated from North Han River in South Korea.</title>
        <authorList>
            <person name="Jeong J."/>
        </authorList>
    </citation>
    <scope>NUCLEOTIDE SEQUENCE [LARGE SCALE GENOMIC DNA]</scope>
    <source>
        <strain evidence="4 5">GIHE-NHR1</strain>
    </source>
</reference>
<evidence type="ECO:0000313" key="5">
    <source>
        <dbReference type="Proteomes" id="UP000738376"/>
    </source>
</evidence>
<gene>
    <name evidence="4" type="ORF">HC246_09810</name>
</gene>
<evidence type="ECO:0000313" key="4">
    <source>
        <dbReference type="EMBL" id="NMF58309.1"/>
    </source>
</evidence>
<dbReference type="CDD" id="cd06257">
    <property type="entry name" value="DnaJ"/>
    <property type="match status" value="1"/>
</dbReference>
<dbReference type="Gene3D" id="1.10.287.110">
    <property type="entry name" value="DnaJ domain"/>
    <property type="match status" value="1"/>
</dbReference>
<comment type="caution">
    <text evidence="4">The sequence shown here is derived from an EMBL/GenBank/DDBJ whole genome shotgun (WGS) entry which is preliminary data.</text>
</comment>
<keyword evidence="1" id="KW-0802">TPR repeat</keyword>
<protein>
    <submittedName>
        <fullName evidence="4">J domain-containing protein</fullName>
    </submittedName>
</protein>
<sequence length="385" mass="43912">MNQPKQPKPQFIRFDRGISQYNHDYYAALGLPIVSNPMYIRNVYLRIARILHPDVYGFSADEKIIATHYLAKLVNPAYNALMSEQDRKAYQGIFKLLAKRLMQRSRNIQIHSESACELLITPSDDVYERLVTEIAKVQYQSLNQILDFTAQISELNLVYILYQEGYRHGAANMPPVLAPMLTPKSTKSHTKNFLPPPSKPSYAYSLQYSSELYALNSPSKSDETVMQARNDGNDTVIQFREDETVLQSRNEVHNIESEKINARIKICEVYILQSNWKAALQDLRAILREDANNSKCLAMLGVVYTNTNQLQMAKASFKRSLYINPQEALALKYLLELNETGNPSISPQNNSKKSSHPNSSTKKSVLSPKQGWLNHLLSWFSSQKS</sequence>
<feature type="compositionally biased region" description="Low complexity" evidence="2">
    <location>
        <begin position="346"/>
        <end position="364"/>
    </location>
</feature>
<keyword evidence="5" id="KW-1185">Reference proteome</keyword>
<evidence type="ECO:0000256" key="1">
    <source>
        <dbReference type="PROSITE-ProRule" id="PRU00339"/>
    </source>
</evidence>
<organism evidence="4 5">
    <name type="scientific">Pseudanabaena yagii GIHE-NHR1</name>
    <dbReference type="NCBI Taxonomy" id="2722753"/>
    <lineage>
        <taxon>Bacteria</taxon>
        <taxon>Bacillati</taxon>
        <taxon>Cyanobacteriota</taxon>
        <taxon>Cyanophyceae</taxon>
        <taxon>Pseudanabaenales</taxon>
        <taxon>Pseudanabaenaceae</taxon>
        <taxon>Pseudanabaena</taxon>
        <taxon>Pseudanabaena yagii</taxon>
    </lineage>
</organism>
<dbReference type="PROSITE" id="PS50076">
    <property type="entry name" value="DNAJ_2"/>
    <property type="match status" value="1"/>
</dbReference>
<dbReference type="RefSeq" id="WP_169363232.1">
    <property type="nucleotide sequence ID" value="NZ_JAAVJL010000001.1"/>
</dbReference>
<dbReference type="InterPro" id="IPR001623">
    <property type="entry name" value="DnaJ_domain"/>
</dbReference>
<evidence type="ECO:0000259" key="3">
    <source>
        <dbReference type="PROSITE" id="PS50076"/>
    </source>
</evidence>
<dbReference type="Proteomes" id="UP000738376">
    <property type="component" value="Unassembled WGS sequence"/>
</dbReference>
<feature type="region of interest" description="Disordered" evidence="2">
    <location>
        <begin position="342"/>
        <end position="368"/>
    </location>
</feature>
<dbReference type="Gene3D" id="1.25.40.10">
    <property type="entry name" value="Tetratricopeptide repeat domain"/>
    <property type="match status" value="1"/>
</dbReference>
<feature type="domain" description="J" evidence="3">
    <location>
        <begin position="24"/>
        <end position="94"/>
    </location>
</feature>
<proteinExistence type="predicted"/>
<dbReference type="SUPFAM" id="SSF46565">
    <property type="entry name" value="Chaperone J-domain"/>
    <property type="match status" value="1"/>
</dbReference>
<dbReference type="SUPFAM" id="SSF48452">
    <property type="entry name" value="TPR-like"/>
    <property type="match status" value="1"/>
</dbReference>
<name>A0ABX1LQB7_9CYAN</name>
<evidence type="ECO:0000256" key="2">
    <source>
        <dbReference type="SAM" id="MobiDB-lite"/>
    </source>
</evidence>
<accession>A0ABX1LQB7</accession>